<comment type="caution">
    <text evidence="13">The sequence shown here is derived from an EMBL/GenBank/DDBJ whole genome shotgun (WGS) entry which is preliminary data.</text>
</comment>
<feature type="compositionally biased region" description="Low complexity" evidence="10">
    <location>
        <begin position="231"/>
        <end position="254"/>
    </location>
</feature>
<keyword evidence="3" id="KW-0964">Secreted</keyword>
<evidence type="ECO:0000256" key="8">
    <source>
        <dbReference type="ARBA" id="ARBA00036824"/>
    </source>
</evidence>
<comment type="similarity">
    <text evidence="2">Belongs to the glycosyl hydrolase 5 (cellulase A) family.</text>
</comment>
<feature type="compositionally biased region" description="Polar residues" evidence="10">
    <location>
        <begin position="220"/>
        <end position="230"/>
    </location>
</feature>
<feature type="chain" id="PRO_5035812467" description="glucan 1,3-beta-glucosidase" evidence="11">
    <location>
        <begin position="22"/>
        <end position="654"/>
    </location>
</feature>
<evidence type="ECO:0000256" key="2">
    <source>
        <dbReference type="ARBA" id="ARBA00005641"/>
    </source>
</evidence>
<evidence type="ECO:0000313" key="14">
    <source>
        <dbReference type="Proteomes" id="UP000469558"/>
    </source>
</evidence>
<evidence type="ECO:0000256" key="7">
    <source>
        <dbReference type="ARBA" id="ARBA00023316"/>
    </source>
</evidence>
<sequence length="654" mass="69069">MWTSLPTALMAIILLSDSASARHRKRTVTINACEATTSTIPSTSTATAPSKVTEASAGIVLKESENGKLNGLSNGEVYAPVVVISTVSVIPMPVGTVSGVFYPGSTGIASGIFYPGQASGSSAARPTGYSNSTGNRTHHHSTGPLKSGSVPFFPLNNTLSVPYPTNSSVKTPLGSTGVLPRPTSVPSVSLNSTGTSTGSHSAKSSHTSHNITTSTFSSAHIPTTEASSSAKPTTRVPTTSSSKPSSTTTSAVPTSTGITKIPFLRGVNLGGWLVLEAWMNSDLFTGDFSSAADEWSISSMSGAKAALQKHWSTFFTEEDVASIAATGINALRIPIGFWAYDNANTPYLQGQDAYLEKAIGWARNNNMYVWVDCHGSPGSQNGFDNSGHKGAVDWQQQSNLDRSISVLETMAAKYGAEEYADVVVGIELTNEPINYDNNVFSVTQKWAQNAYAAVKAKVTNDKLVIVMHDAFEGAGEWLSVAESLIGSGPKTFGIDSHLYQLYTDADNLLTQAQHITEACAWAAPLAVGNAVMPTYVGEWSAATNICVNPDGTTSAGTSCTTANCQCQSASFDDWNDAMIEQVRRYVEAQLDVFESSSSGYFMWAAKGPGGWGFLNGIEKGVVPNPVTDRKYPNQCGLTVRREKRGSLGVVGEAF</sequence>
<feature type="signal peptide" evidence="11">
    <location>
        <begin position="1"/>
        <end position="21"/>
    </location>
</feature>
<dbReference type="AlphaFoldDB" id="A0A8T9BY86"/>
<dbReference type="GO" id="GO:0009986">
    <property type="term" value="C:cell surface"/>
    <property type="evidence" value="ECO:0007669"/>
    <property type="project" value="TreeGrafter"/>
</dbReference>
<dbReference type="GO" id="GO:0009251">
    <property type="term" value="P:glucan catabolic process"/>
    <property type="evidence" value="ECO:0007669"/>
    <property type="project" value="TreeGrafter"/>
</dbReference>
<dbReference type="EC" id="3.2.1.58" evidence="9"/>
<accession>A0A8T9BY86</accession>
<keyword evidence="6" id="KW-0326">Glycosidase</keyword>
<protein>
    <recommendedName>
        <fullName evidence="9">glucan 1,3-beta-glucosidase</fullName>
        <ecNumber evidence="9">3.2.1.58</ecNumber>
    </recommendedName>
</protein>
<reference evidence="13 14" key="1">
    <citation type="submission" date="2018-05" db="EMBL/GenBank/DDBJ databases">
        <title>Genome sequencing and assembly of the regulated plant pathogen Lachnellula willkommii and related sister species for the development of diagnostic species identification markers.</title>
        <authorList>
            <person name="Giroux E."/>
            <person name="Bilodeau G."/>
        </authorList>
    </citation>
    <scope>NUCLEOTIDE SEQUENCE [LARGE SCALE GENOMIC DNA]</scope>
    <source>
        <strain evidence="13 14">CBS 268.59</strain>
    </source>
</reference>
<dbReference type="InterPro" id="IPR017853">
    <property type="entry name" value="GH"/>
</dbReference>
<comment type="catalytic activity">
    <reaction evidence="8">
        <text>Successive hydrolysis of beta-D-glucose units from the non-reducing ends of (1-&gt;3)-beta-D-glucans, releasing alpha-glucose.</text>
        <dbReference type="EC" id="3.2.1.58"/>
    </reaction>
</comment>
<feature type="domain" description="Glycoside hydrolase family 5" evidence="12">
    <location>
        <begin position="306"/>
        <end position="542"/>
    </location>
</feature>
<dbReference type="InterPro" id="IPR018087">
    <property type="entry name" value="Glyco_hydro_5_CS"/>
</dbReference>
<dbReference type="GO" id="GO:0005576">
    <property type="term" value="C:extracellular region"/>
    <property type="evidence" value="ECO:0007669"/>
    <property type="project" value="UniProtKB-SubCell"/>
</dbReference>
<evidence type="ECO:0000256" key="11">
    <source>
        <dbReference type="SAM" id="SignalP"/>
    </source>
</evidence>
<keyword evidence="5" id="KW-0378">Hydrolase</keyword>
<evidence type="ECO:0000256" key="1">
    <source>
        <dbReference type="ARBA" id="ARBA00004613"/>
    </source>
</evidence>
<dbReference type="PROSITE" id="PS00659">
    <property type="entry name" value="GLYCOSYL_HYDROL_F5"/>
    <property type="match status" value="1"/>
</dbReference>
<feature type="compositionally biased region" description="Polar residues" evidence="10">
    <location>
        <begin position="120"/>
        <end position="135"/>
    </location>
</feature>
<proteinExistence type="inferred from homology"/>
<evidence type="ECO:0000256" key="3">
    <source>
        <dbReference type="ARBA" id="ARBA00022525"/>
    </source>
</evidence>
<evidence type="ECO:0000256" key="5">
    <source>
        <dbReference type="ARBA" id="ARBA00022801"/>
    </source>
</evidence>
<evidence type="ECO:0000256" key="10">
    <source>
        <dbReference type="SAM" id="MobiDB-lite"/>
    </source>
</evidence>
<dbReference type="Gene3D" id="3.20.20.80">
    <property type="entry name" value="Glycosidases"/>
    <property type="match status" value="1"/>
</dbReference>
<feature type="compositionally biased region" description="Polar residues" evidence="10">
    <location>
        <begin position="184"/>
        <end position="202"/>
    </location>
</feature>
<dbReference type="InterPro" id="IPR001547">
    <property type="entry name" value="Glyco_hydro_5"/>
</dbReference>
<evidence type="ECO:0000259" key="12">
    <source>
        <dbReference type="Pfam" id="PF00150"/>
    </source>
</evidence>
<evidence type="ECO:0000256" key="6">
    <source>
        <dbReference type="ARBA" id="ARBA00023295"/>
    </source>
</evidence>
<dbReference type="Pfam" id="PF00150">
    <property type="entry name" value="Cellulase"/>
    <property type="match status" value="1"/>
</dbReference>
<feature type="region of interest" description="Disordered" evidence="10">
    <location>
        <begin position="120"/>
        <end position="149"/>
    </location>
</feature>
<feature type="compositionally biased region" description="Polar residues" evidence="10">
    <location>
        <begin position="163"/>
        <end position="174"/>
    </location>
</feature>
<dbReference type="GO" id="GO:0071555">
    <property type="term" value="P:cell wall organization"/>
    <property type="evidence" value="ECO:0007669"/>
    <property type="project" value="UniProtKB-KW"/>
</dbReference>
<evidence type="ECO:0000256" key="4">
    <source>
        <dbReference type="ARBA" id="ARBA00022729"/>
    </source>
</evidence>
<dbReference type="InterPro" id="IPR050386">
    <property type="entry name" value="Glycosyl_hydrolase_5"/>
</dbReference>
<keyword evidence="4 11" id="KW-0732">Signal</keyword>
<dbReference type="PANTHER" id="PTHR31297:SF1">
    <property type="entry name" value="GLUCAN 1,3-BETA-GLUCOSIDASE I_II-RELATED"/>
    <property type="match status" value="1"/>
</dbReference>
<keyword evidence="7" id="KW-0961">Cell wall biogenesis/degradation</keyword>
<dbReference type="Proteomes" id="UP000469558">
    <property type="component" value="Unassembled WGS sequence"/>
</dbReference>
<feature type="compositionally biased region" description="Low complexity" evidence="10">
    <location>
        <begin position="204"/>
        <end position="218"/>
    </location>
</feature>
<gene>
    <name evidence="13" type="primary">XOG1_1</name>
    <name evidence="13" type="ORF">LSUE1_G007847</name>
</gene>
<dbReference type="EMBL" id="QGMK01001561">
    <property type="protein sequence ID" value="TVY67446.1"/>
    <property type="molecule type" value="Genomic_DNA"/>
</dbReference>
<evidence type="ECO:0000256" key="9">
    <source>
        <dbReference type="ARBA" id="ARBA00038929"/>
    </source>
</evidence>
<comment type="subcellular location">
    <subcellularLocation>
        <location evidence="1">Secreted</location>
    </subcellularLocation>
</comment>
<keyword evidence="14" id="KW-1185">Reference proteome</keyword>
<dbReference type="OrthoDB" id="62120at2759"/>
<organism evidence="13 14">
    <name type="scientific">Lachnellula suecica</name>
    <dbReference type="NCBI Taxonomy" id="602035"/>
    <lineage>
        <taxon>Eukaryota</taxon>
        <taxon>Fungi</taxon>
        <taxon>Dikarya</taxon>
        <taxon>Ascomycota</taxon>
        <taxon>Pezizomycotina</taxon>
        <taxon>Leotiomycetes</taxon>
        <taxon>Helotiales</taxon>
        <taxon>Lachnaceae</taxon>
        <taxon>Lachnellula</taxon>
    </lineage>
</organism>
<name>A0A8T9BY86_9HELO</name>
<dbReference type="GO" id="GO:0004338">
    <property type="term" value="F:glucan exo-1,3-beta-glucosidase activity"/>
    <property type="evidence" value="ECO:0007669"/>
    <property type="project" value="UniProtKB-EC"/>
</dbReference>
<feature type="region of interest" description="Disordered" evidence="10">
    <location>
        <begin position="163"/>
        <end position="254"/>
    </location>
</feature>
<dbReference type="SUPFAM" id="SSF51445">
    <property type="entry name" value="(Trans)glycosidases"/>
    <property type="match status" value="1"/>
</dbReference>
<dbReference type="PANTHER" id="PTHR31297">
    <property type="entry name" value="GLUCAN ENDO-1,6-BETA-GLUCOSIDASE B"/>
    <property type="match status" value="1"/>
</dbReference>
<evidence type="ECO:0000313" key="13">
    <source>
        <dbReference type="EMBL" id="TVY67446.1"/>
    </source>
</evidence>